<dbReference type="Gene3D" id="2.40.160.50">
    <property type="entry name" value="membrane protein fhac: a member of the omp85/tpsb transporter family"/>
    <property type="match status" value="1"/>
</dbReference>
<dbReference type="Proteomes" id="UP000010475">
    <property type="component" value="Chromosome"/>
</dbReference>
<feature type="compositionally biased region" description="Pro residues" evidence="4">
    <location>
        <begin position="147"/>
        <end position="165"/>
    </location>
</feature>
<keyword evidence="8" id="KW-1185">Reference proteome</keyword>
<protein>
    <submittedName>
        <fullName evidence="7">Hemolysin activation/secretion protein</fullName>
    </submittedName>
</protein>
<name>K9X0I2_9NOST</name>
<dbReference type="Pfam" id="PF03865">
    <property type="entry name" value="ShlB"/>
    <property type="match status" value="1"/>
</dbReference>
<dbReference type="GO" id="GO:0098046">
    <property type="term" value="C:type V protein secretion system complex"/>
    <property type="evidence" value="ECO:0007669"/>
    <property type="project" value="TreeGrafter"/>
</dbReference>
<evidence type="ECO:0000259" key="5">
    <source>
        <dbReference type="Pfam" id="PF03865"/>
    </source>
</evidence>
<evidence type="ECO:0000313" key="8">
    <source>
        <dbReference type="Proteomes" id="UP000010475"/>
    </source>
</evidence>
<dbReference type="KEGG" id="csg:Cylst_4000"/>
<dbReference type="PANTHER" id="PTHR34597">
    <property type="entry name" value="SLR1661 PROTEIN"/>
    <property type="match status" value="1"/>
</dbReference>
<proteinExistence type="predicted"/>
<evidence type="ECO:0000256" key="4">
    <source>
        <dbReference type="SAM" id="MobiDB-lite"/>
    </source>
</evidence>
<dbReference type="GO" id="GO:0046819">
    <property type="term" value="P:protein secretion by the type V secretion system"/>
    <property type="evidence" value="ECO:0007669"/>
    <property type="project" value="TreeGrafter"/>
</dbReference>
<evidence type="ECO:0000259" key="6">
    <source>
        <dbReference type="Pfam" id="PF08479"/>
    </source>
</evidence>
<dbReference type="PATRIC" id="fig|56107.3.peg.4392"/>
<gene>
    <name evidence="7" type="ORF">Cylst_4000</name>
</gene>
<dbReference type="EMBL" id="CP003642">
    <property type="protein sequence ID" value="AFZ26110.1"/>
    <property type="molecule type" value="Genomic_DNA"/>
</dbReference>
<feature type="region of interest" description="Disordered" evidence="4">
    <location>
        <begin position="147"/>
        <end position="196"/>
    </location>
</feature>
<dbReference type="InterPro" id="IPR051544">
    <property type="entry name" value="TPS_OM_transporter"/>
</dbReference>
<keyword evidence="3" id="KW-0998">Cell outer membrane</keyword>
<sequence length="726" mass="79613">MQNKSFQNLHEGKVCSQASKPPLTPFERDMLPEGTYLFNVDIISSQTSKSPLPKKKKAPSKAPLFTAGFIYLNHICRRGTAVLCPYSGVYLPKNRCKATGGGWGDLPRFSSWKTYPKLLLTILTLGLCLPSSITAYAMEVAQVTAPPNLPQTLPPPQDVVPPPSLPSQQRQVPSPSSPQDLLPIQPTQPTEEAPTAVPEKFLVTKFEFVGGTVFKDEQLLLAIEKGLLAGGDNRFCPPLPSNEAQCQRLPRTEADPPVEITFAQLLEARSAITQFYIDKGYITSGALIPEQALPPGGGVVTIQLAEGSLEDIKIIGNQRLNPNYIRSRLQRANQKPLNRDRLLEALQVLQLNPLIESLSAELSTGSSFGSNLLLVKVKEARSFNTQISLDNNRSPSVGSFQRSIQLREGNLLGIGDGVNLRYANTDGSNQVDVGYTLPLSSQNTTLSFNYGYSSNNVIEEPFDELDISSNSSEYQLTLRHPVIQTPRQELALGLTAAHRESQTFLGFKDTGGFPLSPGADDKGRTKVTALRFFQEFTQRGDRSVFALRSQFSLGLDALDATINHNDEPDSRFFAWRGQAQLVRLLAPDTILLIRGDVQLADRRLLSSEQIGLGGQASIRGYRQDLLLADNGAFGSVELRLPILRLRKQQALLQVVPFVDLGTAWNNSGGADIETDFLASAGVGLRFQLSDRLNARFDWGIPIVSVDSGGRTQQEDGLYLSVLWNPF</sequence>
<evidence type="ECO:0000256" key="2">
    <source>
        <dbReference type="ARBA" id="ARBA00022692"/>
    </source>
</evidence>
<dbReference type="Gene3D" id="3.10.20.310">
    <property type="entry name" value="membrane protein fhac"/>
    <property type="match status" value="1"/>
</dbReference>
<reference evidence="7 8" key="1">
    <citation type="submission" date="2012-06" db="EMBL/GenBank/DDBJ databases">
        <title>Finished chromosome of genome of Cylindrospermum stagnale PCC 7417.</title>
        <authorList>
            <consortium name="US DOE Joint Genome Institute"/>
            <person name="Gugger M."/>
            <person name="Coursin T."/>
            <person name="Rippka R."/>
            <person name="Tandeau De Marsac N."/>
            <person name="Huntemann M."/>
            <person name="Wei C.-L."/>
            <person name="Han J."/>
            <person name="Detter J.C."/>
            <person name="Han C."/>
            <person name="Tapia R."/>
            <person name="Chen A."/>
            <person name="Kyrpides N."/>
            <person name="Mavromatis K."/>
            <person name="Markowitz V."/>
            <person name="Szeto E."/>
            <person name="Ivanova N."/>
            <person name="Pagani I."/>
            <person name="Pati A."/>
            <person name="Goodwin L."/>
            <person name="Nordberg H.P."/>
            <person name="Cantor M.N."/>
            <person name="Hua S.X."/>
            <person name="Woyke T."/>
            <person name="Kerfeld C.A."/>
        </authorList>
    </citation>
    <scope>NUCLEOTIDE SEQUENCE [LARGE SCALE GENOMIC DNA]</scope>
    <source>
        <strain evidence="7 8">PCC 7417</strain>
    </source>
</reference>
<dbReference type="RefSeq" id="WP_015209353.1">
    <property type="nucleotide sequence ID" value="NC_019757.1"/>
</dbReference>
<dbReference type="InterPro" id="IPR013686">
    <property type="entry name" value="Polypept-transport_assoc_ShlB"/>
</dbReference>
<feature type="compositionally biased region" description="Low complexity" evidence="4">
    <location>
        <begin position="166"/>
        <end position="179"/>
    </location>
</feature>
<dbReference type="InterPro" id="IPR005565">
    <property type="entry name" value="Hemolysn_activator_HlyB_C"/>
</dbReference>
<feature type="domain" description="Polypeptide-transport-associated ShlB-type" evidence="6">
    <location>
        <begin position="259"/>
        <end position="307"/>
    </location>
</feature>
<feature type="domain" description="Haemolysin activator HlyB C-terminal" evidence="5">
    <location>
        <begin position="373"/>
        <end position="686"/>
    </location>
</feature>
<dbReference type="PANTHER" id="PTHR34597:SF1">
    <property type="entry name" value="HEME_HEMOPEXIN TRANSPORTER PROTEIN HUXB"/>
    <property type="match status" value="1"/>
</dbReference>
<keyword evidence="1" id="KW-0472">Membrane</keyword>
<organism evidence="7 8">
    <name type="scientific">Cylindrospermum stagnale PCC 7417</name>
    <dbReference type="NCBI Taxonomy" id="56107"/>
    <lineage>
        <taxon>Bacteria</taxon>
        <taxon>Bacillati</taxon>
        <taxon>Cyanobacteriota</taxon>
        <taxon>Cyanophyceae</taxon>
        <taxon>Nostocales</taxon>
        <taxon>Nostocaceae</taxon>
        <taxon>Cylindrospermum</taxon>
    </lineage>
</organism>
<accession>K9X0I2</accession>
<keyword evidence="2" id="KW-0812">Transmembrane</keyword>
<dbReference type="Pfam" id="PF08479">
    <property type="entry name" value="POTRA_2"/>
    <property type="match status" value="1"/>
</dbReference>
<evidence type="ECO:0000256" key="3">
    <source>
        <dbReference type="ARBA" id="ARBA00023237"/>
    </source>
</evidence>
<dbReference type="GO" id="GO:0008320">
    <property type="term" value="F:protein transmembrane transporter activity"/>
    <property type="evidence" value="ECO:0007669"/>
    <property type="project" value="TreeGrafter"/>
</dbReference>
<dbReference type="AlphaFoldDB" id="K9X0I2"/>
<dbReference type="HOGENOM" id="CLU_021521_0_1_3"/>
<evidence type="ECO:0000256" key="1">
    <source>
        <dbReference type="ARBA" id="ARBA00022452"/>
    </source>
</evidence>
<keyword evidence="1" id="KW-1134">Transmembrane beta strand</keyword>
<evidence type="ECO:0000313" key="7">
    <source>
        <dbReference type="EMBL" id="AFZ26110.1"/>
    </source>
</evidence>
<dbReference type="eggNOG" id="COG2831">
    <property type="taxonomic scope" value="Bacteria"/>
</dbReference>
<dbReference type="STRING" id="56107.Cylst_4000"/>